<feature type="compositionally biased region" description="Acidic residues" evidence="7">
    <location>
        <begin position="1"/>
        <end position="18"/>
    </location>
</feature>
<keyword evidence="4" id="KW-0255">Endonuclease</keyword>
<evidence type="ECO:0000259" key="10">
    <source>
        <dbReference type="Pfam" id="PF17917"/>
    </source>
</evidence>
<dbReference type="GO" id="GO:0016787">
    <property type="term" value="F:hydrolase activity"/>
    <property type="evidence" value="ECO:0007669"/>
    <property type="project" value="UniProtKB-KW"/>
</dbReference>
<evidence type="ECO:0000256" key="3">
    <source>
        <dbReference type="ARBA" id="ARBA00022722"/>
    </source>
</evidence>
<evidence type="ECO:0000259" key="9">
    <source>
        <dbReference type="Pfam" id="PF07727"/>
    </source>
</evidence>
<evidence type="ECO:0000256" key="5">
    <source>
        <dbReference type="ARBA" id="ARBA00022801"/>
    </source>
</evidence>
<dbReference type="Pfam" id="PF07727">
    <property type="entry name" value="RVT_2"/>
    <property type="match status" value="1"/>
</dbReference>
<feature type="region of interest" description="Disordered" evidence="7">
    <location>
        <begin position="320"/>
        <end position="351"/>
    </location>
</feature>
<keyword evidence="1" id="KW-0808">Transferase</keyword>
<dbReference type="Pfam" id="PF03732">
    <property type="entry name" value="Retrotrans_gag"/>
    <property type="match status" value="1"/>
</dbReference>
<accession>A0A6L2P931</accession>
<gene>
    <name evidence="12" type="ORF">Tci_066085</name>
</gene>
<feature type="domain" description="Reverse transcriptase Ty1/copia-type" evidence="9">
    <location>
        <begin position="1036"/>
        <end position="1099"/>
    </location>
</feature>
<dbReference type="InterPro" id="IPR041373">
    <property type="entry name" value="RT_RNaseH"/>
</dbReference>
<dbReference type="InterPro" id="IPR043128">
    <property type="entry name" value="Rev_trsase/Diguanyl_cyclase"/>
</dbReference>
<organism evidence="12">
    <name type="scientific">Tanacetum cinerariifolium</name>
    <name type="common">Dalmatian daisy</name>
    <name type="synonym">Chrysanthemum cinerariifolium</name>
    <dbReference type="NCBI Taxonomy" id="118510"/>
    <lineage>
        <taxon>Eukaryota</taxon>
        <taxon>Viridiplantae</taxon>
        <taxon>Streptophyta</taxon>
        <taxon>Embryophyta</taxon>
        <taxon>Tracheophyta</taxon>
        <taxon>Spermatophyta</taxon>
        <taxon>Magnoliopsida</taxon>
        <taxon>eudicotyledons</taxon>
        <taxon>Gunneridae</taxon>
        <taxon>Pentapetalae</taxon>
        <taxon>asterids</taxon>
        <taxon>campanulids</taxon>
        <taxon>Asterales</taxon>
        <taxon>Asteraceae</taxon>
        <taxon>Asteroideae</taxon>
        <taxon>Anthemideae</taxon>
        <taxon>Anthemidinae</taxon>
        <taxon>Tanacetum</taxon>
    </lineage>
</organism>
<feature type="compositionally biased region" description="Pro residues" evidence="7">
    <location>
        <begin position="67"/>
        <end position="80"/>
    </location>
</feature>
<name>A0A6L2P931_TANCI</name>
<dbReference type="InterPro" id="IPR012337">
    <property type="entry name" value="RNaseH-like_sf"/>
</dbReference>
<dbReference type="Pfam" id="PF17917">
    <property type="entry name" value="RT_RNaseH"/>
    <property type="match status" value="1"/>
</dbReference>
<evidence type="ECO:0000256" key="2">
    <source>
        <dbReference type="ARBA" id="ARBA00022695"/>
    </source>
</evidence>
<feature type="domain" description="Tf2-1-like SH3-like" evidence="11">
    <location>
        <begin position="901"/>
        <end position="964"/>
    </location>
</feature>
<feature type="compositionally biased region" description="Basic residues" evidence="7">
    <location>
        <begin position="338"/>
        <end position="347"/>
    </location>
</feature>
<dbReference type="SUPFAM" id="SSF56672">
    <property type="entry name" value="DNA/RNA polymerases"/>
    <property type="match status" value="1"/>
</dbReference>
<evidence type="ECO:0000256" key="1">
    <source>
        <dbReference type="ARBA" id="ARBA00022679"/>
    </source>
</evidence>
<dbReference type="InterPro" id="IPR036397">
    <property type="entry name" value="RNaseH_sf"/>
</dbReference>
<sequence>MLGLLDDDEDEDEEDEEEHLALTDSDVVIPTDELVSPPEGTEPVIPPPSTDIATTGARITMHGPSSLPSPPLPQPLHIPPPVDRRDDIPKTEMPPRKRLCFSTLGSRYEVGESSTARPTGGRWIDYGFVSTLDAEARRRGIREVGYGIRDTWVDPTETVPEIAPMTMGKAELLALREQPRRAGQPGGDARVPNHQDAPRDADSHISGFMLLYFARALYRHEVLKKKMTDKYFSRGELKKLEIELWNLRVKENNVPAYTERFQELTLICTKFVADETEKIDKYVSGLPDNIYGSVKASKPKMLDETIELDNDLMDQKHRTYAERQSNNKRKIKDSFRNNHGHQQRTPKRQNVARVYNMGTGERKPYIGNLPKAFQEGLPKVEKIRMGKRLMHQDGCMRLEMQRRKGMHQGTQIPMSSRGRHYHAGLHFKFIKPSVQHRLPVELGSFDVIIGMDWLRRCHVVILCDEKLVQIPYGNETLNFRGNKSNNGRESRLTIISCSKAQEYMAKGCQIFLAQISAKKEEDRSEGKQLEDVPVVWDYLEVFPKDLPCFSPARPVEFQIDLILGAAPVSPAESARTRRSKNSIQNLVWALQVSGHAIRTDKRTCGVHRPHESAKIESIKDWASPKTPIEIRQFLSLVGYYRRFIEGFLKIVKSMMKLTQKGIKFEGSEDFMVYCDASHKGLGVVLMQTEKVIAYASRQLKIEALKPENLEKEDVGGMIRKDIPKEKLKPRTDGTLCLNGRTSKRPSGLLVQLAIPEWKWDNITMDFITKLPKSSQGFDTIWVIVDRLTKSAYFLPIRENDPLDKLARLYLNRIVARHEIPVSIIYISMSTAYHPKTDGQGERAIQTLEDMMRACMIDFGKELIQETTKKIVLIKQIIQVAQDRQKSYADLKRKPMEFEVRDKVMLKVSPWKGVVRFGKRGKLNPRYVRPFKVLAKVGKVTYRLELPQKLSRVHHTFHVSNLKKCYADKPLVMSLEGIHVRWNSRRDPEFTWERKDSFRKKYPHLFTNRASSSAARWWLGWSITSSHGNQLGGDEELAERHRARLVANGSSQQQGIDVDETFSPVVKPATIRTVLSLAVSRKWPIHQLGVKNAFLNGYAIRAGFYHSRCNTSLFIYQQGSQKKYACELLERANMVNCNLSRKSVDTDSKLGPEGVAVQEPTLYRSLAGGLQYLSFSRPDLSYAVQQICLYMHDPRKPHFAALKSILRYVRGTVDFGLQLYASATTSLVGYTDADWAGCPSTRHSTSGYCVFLGDNLLSWSSKRQHTISRSSAKAKYRGIANVVAETAWLLNLLRELHSPLSTTTLDNKARGAKIHWGLLMKKINTKRFGCFRVVTSWVLLSVAWKRS</sequence>
<reference evidence="12" key="1">
    <citation type="journal article" date="2019" name="Sci. Rep.">
        <title>Draft genome of Tanacetum cinerariifolium, the natural source of mosquito coil.</title>
        <authorList>
            <person name="Yamashiro T."/>
            <person name="Shiraishi A."/>
            <person name="Satake H."/>
            <person name="Nakayama K."/>
        </authorList>
    </citation>
    <scope>NUCLEOTIDE SEQUENCE</scope>
</reference>
<dbReference type="InterPro" id="IPR013103">
    <property type="entry name" value="RVT_2"/>
</dbReference>
<dbReference type="Gene3D" id="3.30.420.10">
    <property type="entry name" value="Ribonuclease H-like superfamily/Ribonuclease H"/>
    <property type="match status" value="1"/>
</dbReference>
<dbReference type="EMBL" id="BKCJ010010999">
    <property type="protein sequence ID" value="GEU94107.1"/>
    <property type="molecule type" value="Genomic_DNA"/>
</dbReference>
<feature type="domain" description="Reverse transcriptase RNase H-like" evidence="10">
    <location>
        <begin position="667"/>
        <end position="710"/>
    </location>
</feature>
<dbReference type="InterPro" id="IPR005162">
    <property type="entry name" value="Retrotrans_gag_dom"/>
</dbReference>
<evidence type="ECO:0000256" key="6">
    <source>
        <dbReference type="ARBA" id="ARBA00022918"/>
    </source>
</evidence>
<evidence type="ECO:0000256" key="7">
    <source>
        <dbReference type="SAM" id="MobiDB-lite"/>
    </source>
</evidence>
<dbReference type="GO" id="GO:0004519">
    <property type="term" value="F:endonuclease activity"/>
    <property type="evidence" value="ECO:0007669"/>
    <property type="project" value="UniProtKB-KW"/>
</dbReference>
<feature type="domain" description="Retrotransposon gag" evidence="8">
    <location>
        <begin position="223"/>
        <end position="287"/>
    </location>
</feature>
<dbReference type="PANTHER" id="PTHR11439">
    <property type="entry name" value="GAG-POL-RELATED RETROTRANSPOSON"/>
    <property type="match status" value="1"/>
</dbReference>
<feature type="region of interest" description="Disordered" evidence="7">
    <location>
        <begin position="1"/>
        <end position="80"/>
    </location>
</feature>
<keyword evidence="6" id="KW-0695">RNA-directed DNA polymerase</keyword>
<dbReference type="CDD" id="cd09272">
    <property type="entry name" value="RNase_HI_RT_Ty1"/>
    <property type="match status" value="1"/>
</dbReference>
<keyword evidence="5" id="KW-0378">Hydrolase</keyword>
<evidence type="ECO:0000256" key="4">
    <source>
        <dbReference type="ARBA" id="ARBA00022759"/>
    </source>
</evidence>
<evidence type="ECO:0000313" key="12">
    <source>
        <dbReference type="EMBL" id="GEU94107.1"/>
    </source>
</evidence>
<dbReference type="GO" id="GO:0003676">
    <property type="term" value="F:nucleic acid binding"/>
    <property type="evidence" value="ECO:0007669"/>
    <property type="project" value="InterPro"/>
</dbReference>
<dbReference type="InterPro" id="IPR056924">
    <property type="entry name" value="SH3_Tf2-1"/>
</dbReference>
<dbReference type="GO" id="GO:0003964">
    <property type="term" value="F:RNA-directed DNA polymerase activity"/>
    <property type="evidence" value="ECO:0007669"/>
    <property type="project" value="UniProtKB-KW"/>
</dbReference>
<dbReference type="PANTHER" id="PTHR11439:SF524">
    <property type="entry name" value="RNA-DIRECTED DNA POLYMERASE, PROTEIN KINASE RLK-PELLE-DLSV FAMILY"/>
    <property type="match status" value="1"/>
</dbReference>
<dbReference type="SUPFAM" id="SSF53098">
    <property type="entry name" value="Ribonuclease H-like"/>
    <property type="match status" value="1"/>
</dbReference>
<proteinExistence type="predicted"/>
<dbReference type="Gene3D" id="3.30.70.270">
    <property type="match status" value="1"/>
</dbReference>
<dbReference type="InterPro" id="IPR043502">
    <property type="entry name" value="DNA/RNA_pol_sf"/>
</dbReference>
<evidence type="ECO:0000259" key="11">
    <source>
        <dbReference type="Pfam" id="PF24626"/>
    </source>
</evidence>
<protein>
    <submittedName>
        <fullName evidence="12">Ribonuclease H-like domain-containing protein</fullName>
    </submittedName>
</protein>
<feature type="region of interest" description="Disordered" evidence="7">
    <location>
        <begin position="180"/>
        <end position="199"/>
    </location>
</feature>
<keyword evidence="2" id="KW-0548">Nucleotidyltransferase</keyword>
<dbReference type="Pfam" id="PF24626">
    <property type="entry name" value="SH3_Tf2-1"/>
    <property type="match status" value="1"/>
</dbReference>
<evidence type="ECO:0000259" key="8">
    <source>
        <dbReference type="Pfam" id="PF03732"/>
    </source>
</evidence>
<comment type="caution">
    <text evidence="12">The sequence shown here is derived from an EMBL/GenBank/DDBJ whole genome shotgun (WGS) entry which is preliminary data.</text>
</comment>
<keyword evidence="3" id="KW-0540">Nuclease</keyword>